<feature type="transmembrane region" description="Helical" evidence="1">
    <location>
        <begin position="38"/>
        <end position="63"/>
    </location>
</feature>
<dbReference type="Proteomes" id="UP001589890">
    <property type="component" value="Unassembled WGS sequence"/>
</dbReference>
<protein>
    <submittedName>
        <fullName evidence="2">TrbC/VirB2 family protein</fullName>
    </submittedName>
</protein>
<keyword evidence="1" id="KW-1133">Transmembrane helix</keyword>
<gene>
    <name evidence="2" type="ORF">ACFFGN_12655</name>
</gene>
<evidence type="ECO:0000256" key="1">
    <source>
        <dbReference type="SAM" id="Phobius"/>
    </source>
</evidence>
<accession>A0ABV6QJU9</accession>
<proteinExistence type="predicted"/>
<comment type="caution">
    <text evidence="2">The sequence shown here is derived from an EMBL/GenBank/DDBJ whole genome shotgun (WGS) entry which is preliminary data.</text>
</comment>
<organism evidence="2 3">
    <name type="scientific">Kribbella deserti</name>
    <dbReference type="NCBI Taxonomy" id="1926257"/>
    <lineage>
        <taxon>Bacteria</taxon>
        <taxon>Bacillati</taxon>
        <taxon>Actinomycetota</taxon>
        <taxon>Actinomycetes</taxon>
        <taxon>Propionibacteriales</taxon>
        <taxon>Kribbellaceae</taxon>
        <taxon>Kribbella</taxon>
    </lineage>
</organism>
<keyword evidence="3" id="KW-1185">Reference proteome</keyword>
<sequence length="98" mass="9806">MSLLELVPPKVLTFIPVGVPDPGAGTAPGDTEGKITTVIGWVTWLAFAVCALGVIIAGGMMALGQRRGEGGEHAARLGWVLAGCIVVGSAAGLVNALI</sequence>
<keyword evidence="1" id="KW-0472">Membrane</keyword>
<name>A0ABV6QJU9_9ACTN</name>
<keyword evidence="1" id="KW-0812">Transmembrane</keyword>
<dbReference type="RefSeq" id="WP_380046787.1">
    <property type="nucleotide sequence ID" value="NZ_JBHLTC010000014.1"/>
</dbReference>
<dbReference type="Pfam" id="PF04956">
    <property type="entry name" value="TrbC"/>
    <property type="match status" value="1"/>
</dbReference>
<evidence type="ECO:0000313" key="3">
    <source>
        <dbReference type="Proteomes" id="UP001589890"/>
    </source>
</evidence>
<dbReference type="InterPro" id="IPR007039">
    <property type="entry name" value="TrbC/VirB2"/>
</dbReference>
<reference evidence="2 3" key="1">
    <citation type="submission" date="2024-09" db="EMBL/GenBank/DDBJ databases">
        <authorList>
            <person name="Sun Q."/>
            <person name="Mori K."/>
        </authorList>
    </citation>
    <scope>NUCLEOTIDE SEQUENCE [LARGE SCALE GENOMIC DNA]</scope>
    <source>
        <strain evidence="2 3">CGMCC 1.15906</strain>
    </source>
</reference>
<dbReference type="EMBL" id="JBHLTC010000014">
    <property type="protein sequence ID" value="MFC0624920.1"/>
    <property type="molecule type" value="Genomic_DNA"/>
</dbReference>
<feature type="transmembrane region" description="Helical" evidence="1">
    <location>
        <begin position="75"/>
        <end position="97"/>
    </location>
</feature>
<evidence type="ECO:0000313" key="2">
    <source>
        <dbReference type="EMBL" id="MFC0624920.1"/>
    </source>
</evidence>